<keyword evidence="4 7" id="KW-0863">Zinc-finger</keyword>
<dbReference type="GO" id="GO:0005634">
    <property type="term" value="C:nucleus"/>
    <property type="evidence" value="ECO:0007669"/>
    <property type="project" value="UniProtKB-SubCell"/>
</dbReference>
<dbReference type="InterPro" id="IPR050331">
    <property type="entry name" value="Zinc_finger"/>
</dbReference>
<dbReference type="SUPFAM" id="SSF57667">
    <property type="entry name" value="beta-beta-alpha zinc fingers"/>
    <property type="match status" value="4"/>
</dbReference>
<evidence type="ECO:0000313" key="9">
    <source>
        <dbReference type="EMBL" id="ELT95140.1"/>
    </source>
</evidence>
<feature type="domain" description="C2H2-type" evidence="8">
    <location>
        <begin position="370"/>
        <end position="397"/>
    </location>
</feature>
<evidence type="ECO:0000256" key="7">
    <source>
        <dbReference type="PROSITE-ProRule" id="PRU00042"/>
    </source>
</evidence>
<dbReference type="GO" id="GO:0032502">
    <property type="term" value="P:developmental process"/>
    <property type="evidence" value="ECO:0007669"/>
    <property type="project" value="UniProtKB-ARBA"/>
</dbReference>
<dbReference type="PANTHER" id="PTHR16515:SF57">
    <property type="entry name" value="ZINC FINGER PROTEIN 154-LIKE"/>
    <property type="match status" value="1"/>
</dbReference>
<feature type="domain" description="C2H2-type" evidence="8">
    <location>
        <begin position="428"/>
        <end position="456"/>
    </location>
</feature>
<dbReference type="FunFam" id="3.30.160.60:FF:000202">
    <property type="entry name" value="Zinc finger protein 574"/>
    <property type="match status" value="1"/>
</dbReference>
<dbReference type="OrthoDB" id="6077919at2759"/>
<evidence type="ECO:0000313" key="10">
    <source>
        <dbReference type="EnsemblMetazoa" id="CapteP224454"/>
    </source>
</evidence>
<feature type="domain" description="C2H2-type" evidence="8">
    <location>
        <begin position="286"/>
        <end position="313"/>
    </location>
</feature>
<dbReference type="PROSITE" id="PS00028">
    <property type="entry name" value="ZINC_FINGER_C2H2_1"/>
    <property type="match status" value="7"/>
</dbReference>
<feature type="domain" description="C2H2-type" evidence="8">
    <location>
        <begin position="398"/>
        <end position="427"/>
    </location>
</feature>
<protein>
    <recommendedName>
        <fullName evidence="8">C2H2-type domain-containing protein</fullName>
    </recommendedName>
</protein>
<proteinExistence type="predicted"/>
<feature type="domain" description="C2H2-type" evidence="8">
    <location>
        <begin position="77"/>
        <end position="104"/>
    </location>
</feature>
<keyword evidence="11" id="KW-1185">Reference proteome</keyword>
<keyword evidence="6" id="KW-0539">Nucleus</keyword>
<dbReference type="PROSITE" id="PS50157">
    <property type="entry name" value="ZINC_FINGER_C2H2_2"/>
    <property type="match status" value="7"/>
</dbReference>
<dbReference type="InterPro" id="IPR013087">
    <property type="entry name" value="Znf_C2H2_type"/>
</dbReference>
<reference evidence="9 11" key="2">
    <citation type="journal article" date="2013" name="Nature">
        <title>Insights into bilaterian evolution from three spiralian genomes.</title>
        <authorList>
            <person name="Simakov O."/>
            <person name="Marletaz F."/>
            <person name="Cho S.J."/>
            <person name="Edsinger-Gonzales E."/>
            <person name="Havlak P."/>
            <person name="Hellsten U."/>
            <person name="Kuo D.H."/>
            <person name="Larsson T."/>
            <person name="Lv J."/>
            <person name="Arendt D."/>
            <person name="Savage R."/>
            <person name="Osoegawa K."/>
            <person name="de Jong P."/>
            <person name="Grimwood J."/>
            <person name="Chapman J.A."/>
            <person name="Shapiro H."/>
            <person name="Aerts A."/>
            <person name="Otillar R.P."/>
            <person name="Terry A.Y."/>
            <person name="Boore J.L."/>
            <person name="Grigoriev I.V."/>
            <person name="Lindberg D.R."/>
            <person name="Seaver E.C."/>
            <person name="Weisblat D.A."/>
            <person name="Putnam N.H."/>
            <person name="Rokhsar D.S."/>
        </authorList>
    </citation>
    <scope>NUCLEOTIDE SEQUENCE</scope>
    <source>
        <strain evidence="9 11">I ESC-2004</strain>
    </source>
</reference>
<comment type="subcellular location">
    <subcellularLocation>
        <location evidence="1">Nucleus</location>
    </subcellularLocation>
</comment>
<dbReference type="GO" id="GO:0010468">
    <property type="term" value="P:regulation of gene expression"/>
    <property type="evidence" value="ECO:0007669"/>
    <property type="project" value="TreeGrafter"/>
</dbReference>
<dbReference type="SMART" id="SM00355">
    <property type="entry name" value="ZnF_C2H2"/>
    <property type="match status" value="9"/>
</dbReference>
<keyword evidence="5" id="KW-0862">Zinc</keyword>
<evidence type="ECO:0000256" key="2">
    <source>
        <dbReference type="ARBA" id="ARBA00022723"/>
    </source>
</evidence>
<reference evidence="10" key="3">
    <citation type="submission" date="2015-06" db="UniProtKB">
        <authorList>
            <consortium name="EnsemblMetazoa"/>
        </authorList>
    </citation>
    <scope>IDENTIFICATION</scope>
</reference>
<dbReference type="STRING" id="283909.R7TVV5"/>
<dbReference type="EMBL" id="AMQN01002457">
    <property type="status" value="NOT_ANNOTATED_CDS"/>
    <property type="molecule type" value="Genomic_DNA"/>
</dbReference>
<dbReference type="Proteomes" id="UP000014760">
    <property type="component" value="Unassembled WGS sequence"/>
</dbReference>
<keyword evidence="2" id="KW-0479">Metal-binding</keyword>
<keyword evidence="3" id="KW-0677">Repeat</keyword>
<dbReference type="Pfam" id="PF00096">
    <property type="entry name" value="zf-C2H2"/>
    <property type="match status" value="4"/>
</dbReference>
<dbReference type="EMBL" id="KB309217">
    <property type="protein sequence ID" value="ELT95140.1"/>
    <property type="molecule type" value="Genomic_DNA"/>
</dbReference>
<feature type="domain" description="C2H2-type" evidence="8">
    <location>
        <begin position="314"/>
        <end position="341"/>
    </location>
</feature>
<dbReference type="AlphaFoldDB" id="R7TVV5"/>
<dbReference type="Gene3D" id="3.30.160.60">
    <property type="entry name" value="Classic Zinc Finger"/>
    <property type="match status" value="6"/>
</dbReference>
<accession>R7TVV5</accession>
<feature type="domain" description="C2H2-type" evidence="8">
    <location>
        <begin position="343"/>
        <end position="366"/>
    </location>
</feature>
<dbReference type="OMA" id="IHAHRQV"/>
<dbReference type="HOGENOM" id="CLU_514139_0_0_1"/>
<gene>
    <name evidence="9" type="ORF">CAPTEDRAFT_224454</name>
</gene>
<sequence>MAEQVAGNDTDGQFLHFVIEQDLGQEDPLLNPPQNKNKQVFLLYEDVFRCGICSLEFSDICLFFKHKIKHTIGESLVKCELCKQVFPSSDVLTEHYRLHHQMEAFAEAPLLMLDEPVLSRSKRKSKLQSIEEINSERAQPILLMQDGQLELRSFEEGDLLETVKEEKEVKQEEVVEEEQIPNFQFLLVTEVVRGRTVVYDRQWMQCLHCRTKYRTKQMMMQHMREKHANVMHEPVIEDEIALAEKNGFKVTLTDMLAYETSTQNDGKVRKTKVQHKLEKQDVLGTYPCAQCDKVFNRLRYLRKHNETHRTEKKFVCDMCGKRFKSRSYLNVHKHVHKEKMNKFKCNQCSFTSSNNASIHIHRQVHSQGSVLCDICGFAYNDKSTLSKHKRVHDISRPFACTFPECRWRFNSETMCKAHIRAHTTEGKFRCSQCGYIFRHKHHLIRHEMNIHNIHRDKNTACETDSVIVEPHLTGMPLVVTSDGAPITYEASDMVTYQALLDSGQPSSEVDGIQIDPSAQEILITDGEIQF</sequence>
<evidence type="ECO:0000256" key="5">
    <source>
        <dbReference type="ARBA" id="ARBA00022833"/>
    </source>
</evidence>
<evidence type="ECO:0000259" key="8">
    <source>
        <dbReference type="PROSITE" id="PS50157"/>
    </source>
</evidence>
<reference evidence="11" key="1">
    <citation type="submission" date="2012-12" db="EMBL/GenBank/DDBJ databases">
        <authorList>
            <person name="Hellsten U."/>
            <person name="Grimwood J."/>
            <person name="Chapman J.A."/>
            <person name="Shapiro H."/>
            <person name="Aerts A."/>
            <person name="Otillar R.P."/>
            <person name="Terry A.Y."/>
            <person name="Boore J.L."/>
            <person name="Simakov O."/>
            <person name="Marletaz F."/>
            <person name="Cho S.-J."/>
            <person name="Edsinger-Gonzales E."/>
            <person name="Havlak P."/>
            <person name="Kuo D.-H."/>
            <person name="Larsson T."/>
            <person name="Lv J."/>
            <person name="Arendt D."/>
            <person name="Savage R."/>
            <person name="Osoegawa K."/>
            <person name="de Jong P."/>
            <person name="Lindberg D.R."/>
            <person name="Seaver E.C."/>
            <person name="Weisblat D.A."/>
            <person name="Putnam N.H."/>
            <person name="Grigoriev I.V."/>
            <person name="Rokhsar D.S."/>
        </authorList>
    </citation>
    <scope>NUCLEOTIDE SEQUENCE</scope>
    <source>
        <strain evidence="11">I ESC-2004</strain>
    </source>
</reference>
<dbReference type="GO" id="GO:0008270">
    <property type="term" value="F:zinc ion binding"/>
    <property type="evidence" value="ECO:0007669"/>
    <property type="project" value="UniProtKB-KW"/>
</dbReference>
<evidence type="ECO:0000256" key="1">
    <source>
        <dbReference type="ARBA" id="ARBA00004123"/>
    </source>
</evidence>
<evidence type="ECO:0000313" key="11">
    <source>
        <dbReference type="Proteomes" id="UP000014760"/>
    </source>
</evidence>
<organism evidence="9">
    <name type="scientific">Capitella teleta</name>
    <name type="common">Polychaete worm</name>
    <dbReference type="NCBI Taxonomy" id="283909"/>
    <lineage>
        <taxon>Eukaryota</taxon>
        <taxon>Metazoa</taxon>
        <taxon>Spiralia</taxon>
        <taxon>Lophotrochozoa</taxon>
        <taxon>Annelida</taxon>
        <taxon>Polychaeta</taxon>
        <taxon>Sedentaria</taxon>
        <taxon>Scolecida</taxon>
        <taxon>Capitellidae</taxon>
        <taxon>Capitella</taxon>
    </lineage>
</organism>
<dbReference type="PANTHER" id="PTHR16515">
    <property type="entry name" value="PR DOMAIN ZINC FINGER PROTEIN"/>
    <property type="match status" value="1"/>
</dbReference>
<dbReference type="InterPro" id="IPR036236">
    <property type="entry name" value="Znf_C2H2_sf"/>
</dbReference>
<dbReference type="EnsemblMetazoa" id="CapteT224454">
    <property type="protein sequence ID" value="CapteP224454"/>
    <property type="gene ID" value="CapteG224454"/>
</dbReference>
<evidence type="ECO:0000256" key="4">
    <source>
        <dbReference type="ARBA" id="ARBA00022771"/>
    </source>
</evidence>
<evidence type="ECO:0000256" key="3">
    <source>
        <dbReference type="ARBA" id="ARBA00022737"/>
    </source>
</evidence>
<name>R7TVV5_CAPTE</name>
<evidence type="ECO:0000256" key="6">
    <source>
        <dbReference type="ARBA" id="ARBA00023242"/>
    </source>
</evidence>